<protein>
    <submittedName>
        <fullName evidence="2">Protein phosphatase 2C-like protein</fullName>
    </submittedName>
</protein>
<evidence type="ECO:0000313" key="3">
    <source>
        <dbReference type="Proteomes" id="UP000188320"/>
    </source>
</evidence>
<comment type="caution">
    <text evidence="2">The sequence shown here is derived from an EMBL/GenBank/DDBJ whole genome shotgun (WGS) entry which is preliminary data.</text>
</comment>
<dbReference type="EMBL" id="LSSK01000257">
    <property type="protein sequence ID" value="OMH84073.1"/>
    <property type="molecule type" value="Genomic_DNA"/>
</dbReference>
<organism evidence="2 3">
    <name type="scientific">Zancudomyces culisetae</name>
    <name type="common">Gut fungus</name>
    <name type="synonym">Smittium culisetae</name>
    <dbReference type="NCBI Taxonomy" id="1213189"/>
    <lineage>
        <taxon>Eukaryota</taxon>
        <taxon>Fungi</taxon>
        <taxon>Fungi incertae sedis</taxon>
        <taxon>Zoopagomycota</taxon>
        <taxon>Kickxellomycotina</taxon>
        <taxon>Harpellomycetes</taxon>
        <taxon>Harpellales</taxon>
        <taxon>Legeriomycetaceae</taxon>
        <taxon>Zancudomyces</taxon>
    </lineage>
</organism>
<sequence>MMDCLAKDTGLGGIGCDNMTVVIVAILGGKTSDEWYQSVKQRYEAGVGSSEHGSFSEASLNPSESEPSNEVSGELPKKTLPQKSENTPTQTLDTTPSSDSEIAMGNATKDLPKDILDAAPMDGTVDSAPTPTSDTALSSDASEPTDLSIPESKKLD</sequence>
<accession>A0A1R1PT44</accession>
<feature type="compositionally biased region" description="Polar residues" evidence="1">
    <location>
        <begin position="127"/>
        <end position="142"/>
    </location>
</feature>
<dbReference type="OrthoDB" id="5429222at2759"/>
<feature type="compositionally biased region" description="Polar residues" evidence="1">
    <location>
        <begin position="81"/>
        <end position="100"/>
    </location>
</feature>
<feature type="compositionally biased region" description="Low complexity" evidence="1">
    <location>
        <begin position="56"/>
        <end position="74"/>
    </location>
</feature>
<keyword evidence="3" id="KW-1185">Reference proteome</keyword>
<evidence type="ECO:0000256" key="1">
    <source>
        <dbReference type="SAM" id="MobiDB-lite"/>
    </source>
</evidence>
<name>A0A1R1PT44_ZANCU</name>
<dbReference type="AlphaFoldDB" id="A0A1R1PT44"/>
<gene>
    <name evidence="2" type="ORF">AX774_g2420</name>
</gene>
<proteinExistence type="predicted"/>
<reference evidence="3" key="1">
    <citation type="submission" date="2017-01" db="EMBL/GenBank/DDBJ databases">
        <authorList>
            <person name="Wang Y."/>
            <person name="White M."/>
            <person name="Kvist S."/>
            <person name="Moncalvo J.-M."/>
        </authorList>
    </citation>
    <scope>NUCLEOTIDE SEQUENCE [LARGE SCALE GENOMIC DNA]</scope>
    <source>
        <strain evidence="3">COL-18-3</strain>
    </source>
</reference>
<dbReference type="Proteomes" id="UP000188320">
    <property type="component" value="Unassembled WGS sequence"/>
</dbReference>
<evidence type="ECO:0000313" key="2">
    <source>
        <dbReference type="EMBL" id="OMH84073.1"/>
    </source>
</evidence>
<feature type="region of interest" description="Disordered" evidence="1">
    <location>
        <begin position="44"/>
        <end position="156"/>
    </location>
</feature>